<evidence type="ECO:0000256" key="7">
    <source>
        <dbReference type="ARBA" id="ARBA00023027"/>
    </source>
</evidence>
<dbReference type="EMBL" id="QXDL01000293">
    <property type="protein sequence ID" value="RIH77238.1"/>
    <property type="molecule type" value="Genomic_DNA"/>
</dbReference>
<evidence type="ECO:0000256" key="4">
    <source>
        <dbReference type="ARBA" id="ARBA00022827"/>
    </source>
</evidence>
<keyword evidence="4" id="KW-0274">FAD</keyword>
<reference evidence="11 12" key="1">
    <citation type="submission" date="2018-08" db="EMBL/GenBank/DDBJ databases">
        <title>Meiothermus terrae DSM 26712 genome sequencing project.</title>
        <authorList>
            <person name="Da Costa M.S."/>
            <person name="Albuquerque L."/>
            <person name="Raposo P."/>
            <person name="Froufe H.J.C."/>
            <person name="Barroso C.S."/>
            <person name="Egas C."/>
        </authorList>
    </citation>
    <scope>NUCLEOTIDE SEQUENCE [LARGE SCALE GENOMIC DNA]</scope>
    <source>
        <strain evidence="11 12">DSM 26712</strain>
    </source>
</reference>
<name>A0A399E0L3_9DEIN</name>
<keyword evidence="7" id="KW-0520">NAD</keyword>
<protein>
    <recommendedName>
        <fullName evidence="2">NADH:ubiquinone reductase (non-electrogenic)</fullName>
        <ecNumber evidence="2">1.6.5.9</ecNumber>
    </recommendedName>
</protein>
<dbReference type="InterPro" id="IPR045024">
    <property type="entry name" value="NDH-2"/>
</dbReference>
<dbReference type="PANTHER" id="PTHR43706">
    <property type="entry name" value="NADH DEHYDROGENASE"/>
    <property type="match status" value="1"/>
</dbReference>
<dbReference type="PRINTS" id="PR00411">
    <property type="entry name" value="PNDRDTASEI"/>
</dbReference>
<keyword evidence="3" id="KW-0285">Flavoprotein</keyword>
<dbReference type="InterPro" id="IPR054585">
    <property type="entry name" value="NDH2-like_C"/>
</dbReference>
<evidence type="ECO:0000256" key="8">
    <source>
        <dbReference type="ARBA" id="ARBA00047599"/>
    </source>
</evidence>
<feature type="domain" description="External alternative NADH-ubiquinone oxidoreductase-like C-terminal" evidence="10">
    <location>
        <begin position="344"/>
        <end position="399"/>
    </location>
</feature>
<evidence type="ECO:0000256" key="2">
    <source>
        <dbReference type="ARBA" id="ARBA00012637"/>
    </source>
</evidence>
<evidence type="ECO:0000259" key="9">
    <source>
        <dbReference type="Pfam" id="PF07992"/>
    </source>
</evidence>
<keyword evidence="6 11" id="KW-0560">Oxidoreductase</keyword>
<evidence type="ECO:0000256" key="3">
    <source>
        <dbReference type="ARBA" id="ARBA00022630"/>
    </source>
</evidence>
<organism evidence="11 12">
    <name type="scientific">Calidithermus terrae</name>
    <dbReference type="NCBI Taxonomy" id="1408545"/>
    <lineage>
        <taxon>Bacteria</taxon>
        <taxon>Thermotogati</taxon>
        <taxon>Deinococcota</taxon>
        <taxon>Deinococci</taxon>
        <taxon>Thermales</taxon>
        <taxon>Thermaceae</taxon>
        <taxon>Calidithermus</taxon>
    </lineage>
</organism>
<evidence type="ECO:0000313" key="12">
    <source>
        <dbReference type="Proteomes" id="UP000265715"/>
    </source>
</evidence>
<comment type="catalytic activity">
    <reaction evidence="8">
        <text>a quinone + NADH + H(+) = a quinol + NAD(+)</text>
        <dbReference type="Rhea" id="RHEA:46160"/>
        <dbReference type="ChEBI" id="CHEBI:15378"/>
        <dbReference type="ChEBI" id="CHEBI:24646"/>
        <dbReference type="ChEBI" id="CHEBI:57540"/>
        <dbReference type="ChEBI" id="CHEBI:57945"/>
        <dbReference type="ChEBI" id="CHEBI:132124"/>
        <dbReference type="EC" id="1.6.5.9"/>
    </reaction>
</comment>
<gene>
    <name evidence="11" type="primary">ndh</name>
    <name evidence="11" type="ORF">Mterra_03791</name>
</gene>
<dbReference type="Gene3D" id="3.50.50.100">
    <property type="match status" value="1"/>
</dbReference>
<dbReference type="Proteomes" id="UP000265715">
    <property type="component" value="Unassembled WGS sequence"/>
</dbReference>
<dbReference type="Pfam" id="PF07992">
    <property type="entry name" value="Pyr_redox_2"/>
    <property type="match status" value="1"/>
</dbReference>
<keyword evidence="12" id="KW-1185">Reference proteome</keyword>
<dbReference type="SUPFAM" id="SSF51905">
    <property type="entry name" value="FAD/NAD(P)-binding domain"/>
    <property type="match status" value="1"/>
</dbReference>
<comment type="similarity">
    <text evidence="1">Belongs to the NADH dehydrogenase family.</text>
</comment>
<dbReference type="OrthoDB" id="9784880at2"/>
<dbReference type="PRINTS" id="PR00368">
    <property type="entry name" value="FADPNR"/>
</dbReference>
<dbReference type="Pfam" id="PF22366">
    <property type="entry name" value="NDH2_C"/>
    <property type="match status" value="1"/>
</dbReference>
<evidence type="ECO:0000256" key="6">
    <source>
        <dbReference type="ARBA" id="ARBA00023002"/>
    </source>
</evidence>
<dbReference type="AlphaFoldDB" id="A0A399E0L3"/>
<dbReference type="InterPro" id="IPR036188">
    <property type="entry name" value="FAD/NAD-bd_sf"/>
</dbReference>
<evidence type="ECO:0000256" key="5">
    <source>
        <dbReference type="ARBA" id="ARBA00022946"/>
    </source>
</evidence>
<evidence type="ECO:0000259" key="10">
    <source>
        <dbReference type="Pfam" id="PF22366"/>
    </source>
</evidence>
<dbReference type="PANTHER" id="PTHR43706:SF47">
    <property type="entry name" value="EXTERNAL NADH-UBIQUINONE OXIDOREDUCTASE 1, MITOCHONDRIAL-RELATED"/>
    <property type="match status" value="1"/>
</dbReference>
<keyword evidence="5" id="KW-0809">Transit peptide</keyword>
<sequence>MAEKHVVVLGAGFAGLNAVRVLSREPSLRVTLVDRNNYHLFQPLLYQVASAGLEAPQIAFPVRAFLRRHKNARFLLGSAEGIDAEAKVLMVEGKPVPYDYLVVGSGTRTNDFGLPGVAKYGYAMKTLDDAMRIRDRIISAGEEASRTADPQRRKALMTIVIVGGGPTGVELAGALGEVRRHVIPRDYPGVDLSEVRIILIEGSDRLLDAFAPSSARYAQRFLERLGVEVWFGERVVEIRPDGVKLLSGKFIPTFTAIWSAGVTGQGIPGLPTTRGNRVATAPELYVPEHPEIYVAGDMNSLEYKDGRPYPQVAPVAMQQGRLAAQNILRHLHGKEQRAFRYFDKGNMATLGRNAAVAEVKGLRLTGFLAWAAWLGVHLYYLAGFRNRLMVLGNWAYSYFTYDYAVRVMHHRHEFPALETQAEQAGELVNA</sequence>
<feature type="domain" description="FAD/NAD(P)-binding" evidence="9">
    <location>
        <begin position="5"/>
        <end position="320"/>
    </location>
</feature>
<dbReference type="EC" id="1.6.5.9" evidence="2"/>
<evidence type="ECO:0000313" key="11">
    <source>
        <dbReference type="EMBL" id="RIH77238.1"/>
    </source>
</evidence>
<dbReference type="RefSeq" id="WP_119316644.1">
    <property type="nucleotide sequence ID" value="NZ_QXDL01000293.1"/>
</dbReference>
<accession>A0A399E0L3</accession>
<proteinExistence type="inferred from homology"/>
<evidence type="ECO:0000256" key="1">
    <source>
        <dbReference type="ARBA" id="ARBA00005272"/>
    </source>
</evidence>
<dbReference type="GO" id="GO:0050136">
    <property type="term" value="F:NADH dehydrogenase (quinone) (non-electrogenic) activity"/>
    <property type="evidence" value="ECO:0007669"/>
    <property type="project" value="UniProtKB-EC"/>
</dbReference>
<comment type="caution">
    <text evidence="11">The sequence shown here is derived from an EMBL/GenBank/DDBJ whole genome shotgun (WGS) entry which is preliminary data.</text>
</comment>
<dbReference type="InterPro" id="IPR023753">
    <property type="entry name" value="FAD/NAD-binding_dom"/>
</dbReference>